<dbReference type="Pfam" id="PF00155">
    <property type="entry name" value="Aminotran_1_2"/>
    <property type="match status" value="1"/>
</dbReference>
<dbReference type="GO" id="GO:0030170">
    <property type="term" value="F:pyridoxal phosphate binding"/>
    <property type="evidence" value="ECO:0007669"/>
    <property type="project" value="InterPro"/>
</dbReference>
<evidence type="ECO:0000256" key="6">
    <source>
        <dbReference type="SAM" id="MobiDB-lite"/>
    </source>
</evidence>
<evidence type="ECO:0000256" key="4">
    <source>
        <dbReference type="ARBA" id="ARBA00022679"/>
    </source>
</evidence>
<dbReference type="GO" id="GO:0008483">
    <property type="term" value="F:transaminase activity"/>
    <property type="evidence" value="ECO:0007669"/>
    <property type="project" value="UniProtKB-KW"/>
</dbReference>
<evidence type="ECO:0000256" key="1">
    <source>
        <dbReference type="ARBA" id="ARBA00001933"/>
    </source>
</evidence>
<evidence type="ECO:0000256" key="2">
    <source>
        <dbReference type="ARBA" id="ARBA00007441"/>
    </source>
</evidence>
<dbReference type="Gene3D" id="3.40.640.10">
    <property type="entry name" value="Type I PLP-dependent aspartate aminotransferase-like (Major domain)"/>
    <property type="match status" value="1"/>
</dbReference>
<evidence type="ECO:0000259" key="7">
    <source>
        <dbReference type="Pfam" id="PF00155"/>
    </source>
</evidence>
<dbReference type="InterPro" id="IPR050596">
    <property type="entry name" value="AspAT/PAT-like"/>
</dbReference>
<dbReference type="InterPro" id="IPR015421">
    <property type="entry name" value="PyrdxlP-dep_Trfase_major"/>
</dbReference>
<dbReference type="OrthoDB" id="7042322at2759"/>
<dbReference type="CDD" id="cd00609">
    <property type="entry name" value="AAT_like"/>
    <property type="match status" value="1"/>
</dbReference>
<keyword evidence="5" id="KW-0663">Pyridoxal phosphate</keyword>
<dbReference type="SUPFAM" id="SSF53383">
    <property type="entry name" value="PLP-dependent transferases"/>
    <property type="match status" value="1"/>
</dbReference>
<accession>W7TTY9</accession>
<sequence length="389" mass="42088">MGQGVEGEKYPESRGIGTQKEAVEDVGKQESRSLHGYGPIAGNADLLAALTRKLETENRLDLTGQDILVTGGANQAFALLALALCDPGDRAVLFAPYYFSHLVALQIAQAEVVKGRWDPATWLPDVEHLRSLLAASPVKMVVLTTPGNPTGAVCPESLLKEVAALCRKAGAWLVVDESYEHFLHEGARHVSLCASAYVRESNLDVLIFLPTRNRPSLYCITPCLSVSALMRLFHHPHLVPSLPSRPCVRFPGRLLTLVVSILHPPIVLLQSRFFRVDTRVFLLQVLRHGGVAVRVSSLPPGPENGPPFPPRHNPYARGHDFASCGVGGFGSWEKGESHHGEGGGRRSLPVRRMVPSASMLIRALTHPFVHNTNGNAVGSETSGRPNGLP</sequence>
<protein>
    <submittedName>
        <fullName evidence="8">Transaminase transferring nitrogenous groups</fullName>
    </submittedName>
</protein>
<feature type="domain" description="Aminotransferase class I/classII large" evidence="7">
    <location>
        <begin position="21"/>
        <end position="192"/>
    </location>
</feature>
<feature type="region of interest" description="Disordered" evidence="6">
    <location>
        <begin position="1"/>
        <end position="28"/>
    </location>
</feature>
<dbReference type="EMBL" id="AZIL01001405">
    <property type="protein sequence ID" value="EWM24071.1"/>
    <property type="molecule type" value="Genomic_DNA"/>
</dbReference>
<dbReference type="InterPro" id="IPR004839">
    <property type="entry name" value="Aminotransferase_I/II_large"/>
</dbReference>
<comment type="caution">
    <text evidence="8">The sequence shown here is derived from an EMBL/GenBank/DDBJ whole genome shotgun (WGS) entry which is preliminary data.</text>
</comment>
<evidence type="ECO:0000313" key="9">
    <source>
        <dbReference type="Proteomes" id="UP000019335"/>
    </source>
</evidence>
<dbReference type="Proteomes" id="UP000019335">
    <property type="component" value="Chromosome 15"/>
</dbReference>
<feature type="compositionally biased region" description="Basic and acidic residues" evidence="6">
    <location>
        <begin position="1"/>
        <end position="12"/>
    </location>
</feature>
<dbReference type="PANTHER" id="PTHR46383">
    <property type="entry name" value="ASPARTATE AMINOTRANSFERASE"/>
    <property type="match status" value="1"/>
</dbReference>
<proteinExistence type="inferred from homology"/>
<keyword evidence="9" id="KW-1185">Reference proteome</keyword>
<keyword evidence="4" id="KW-0808">Transferase</keyword>
<name>W7TTY9_9STRA</name>
<dbReference type="InterPro" id="IPR015424">
    <property type="entry name" value="PyrdxlP-dep_Trfase"/>
</dbReference>
<dbReference type="AlphaFoldDB" id="W7TTY9"/>
<gene>
    <name evidence="8" type="primary">OsNAAT1</name>
    <name evidence="8" type="ORF">Naga_100063g5</name>
</gene>
<dbReference type="GO" id="GO:0006520">
    <property type="term" value="P:amino acid metabolic process"/>
    <property type="evidence" value="ECO:0007669"/>
    <property type="project" value="InterPro"/>
</dbReference>
<feature type="region of interest" description="Disordered" evidence="6">
    <location>
        <begin position="370"/>
        <end position="389"/>
    </location>
</feature>
<organism evidence="8 9">
    <name type="scientific">Nannochloropsis gaditana</name>
    <dbReference type="NCBI Taxonomy" id="72520"/>
    <lineage>
        <taxon>Eukaryota</taxon>
        <taxon>Sar</taxon>
        <taxon>Stramenopiles</taxon>
        <taxon>Ochrophyta</taxon>
        <taxon>Eustigmatophyceae</taxon>
        <taxon>Eustigmatales</taxon>
        <taxon>Monodopsidaceae</taxon>
        <taxon>Nannochloropsis</taxon>
    </lineage>
</organism>
<keyword evidence="3" id="KW-0032">Aminotransferase</keyword>
<comment type="similarity">
    <text evidence="2">Belongs to the class-I pyridoxal-phosphate-dependent aminotransferase family.</text>
</comment>
<evidence type="ECO:0000256" key="5">
    <source>
        <dbReference type="ARBA" id="ARBA00022898"/>
    </source>
</evidence>
<evidence type="ECO:0000256" key="3">
    <source>
        <dbReference type="ARBA" id="ARBA00022576"/>
    </source>
</evidence>
<reference evidence="8 9" key="1">
    <citation type="journal article" date="2014" name="Mol. Plant">
        <title>Chromosome Scale Genome Assembly and Transcriptome Profiling of Nannochloropsis gaditana in Nitrogen Depletion.</title>
        <authorList>
            <person name="Corteggiani Carpinelli E."/>
            <person name="Telatin A."/>
            <person name="Vitulo N."/>
            <person name="Forcato C."/>
            <person name="D'Angelo M."/>
            <person name="Schiavon R."/>
            <person name="Vezzi A."/>
            <person name="Giacometti G.M."/>
            <person name="Morosinotto T."/>
            <person name="Valle G."/>
        </authorList>
    </citation>
    <scope>NUCLEOTIDE SEQUENCE [LARGE SCALE GENOMIC DNA]</scope>
    <source>
        <strain evidence="8 9">B-31</strain>
    </source>
</reference>
<evidence type="ECO:0000313" key="8">
    <source>
        <dbReference type="EMBL" id="EWM24071.1"/>
    </source>
</evidence>
<comment type="cofactor">
    <cofactor evidence="1">
        <name>pyridoxal 5'-phosphate</name>
        <dbReference type="ChEBI" id="CHEBI:597326"/>
    </cofactor>
</comment>
<dbReference type="PANTHER" id="PTHR46383:SF5">
    <property type="entry name" value="AMINOTRANSFERASE CLASS I_CLASSII DOMAIN-CONTAINING PROTEIN"/>
    <property type="match status" value="1"/>
</dbReference>